<comment type="caution">
    <text evidence="2">The sequence shown here is derived from an EMBL/GenBank/DDBJ whole genome shotgun (WGS) entry which is preliminary data.</text>
</comment>
<reference evidence="2" key="1">
    <citation type="submission" date="2018-11" db="EMBL/GenBank/DDBJ databases">
        <authorList>
            <person name="Alioto T."/>
            <person name="Alioto T."/>
        </authorList>
    </citation>
    <scope>NUCLEOTIDE SEQUENCE</scope>
</reference>
<feature type="domain" description="DUF5641" evidence="1">
    <location>
        <begin position="2"/>
        <end position="86"/>
    </location>
</feature>
<dbReference type="AlphaFoldDB" id="A0A8B6DRP0"/>
<dbReference type="InterPro" id="IPR040676">
    <property type="entry name" value="DUF5641"/>
</dbReference>
<sequence>MFWVRWREEYIQTQTRRKWQENRPNIQTGDVALLRDKTVCRNQWPHGLVEEALSSSDGIVRKVRVRIIREGNPVVYTRPVTELVLLVSE</sequence>
<dbReference type="PANTHER" id="PTHR47331">
    <property type="entry name" value="PHD-TYPE DOMAIN-CONTAINING PROTEIN"/>
    <property type="match status" value="1"/>
</dbReference>
<dbReference type="OrthoDB" id="8194935at2759"/>
<evidence type="ECO:0000313" key="2">
    <source>
        <dbReference type="EMBL" id="VDI23128.1"/>
    </source>
</evidence>
<dbReference type="EMBL" id="UYJE01003882">
    <property type="protein sequence ID" value="VDI23128.1"/>
    <property type="molecule type" value="Genomic_DNA"/>
</dbReference>
<evidence type="ECO:0000259" key="1">
    <source>
        <dbReference type="Pfam" id="PF18701"/>
    </source>
</evidence>
<accession>A0A8B6DRP0</accession>
<gene>
    <name evidence="2" type="ORF">MGAL_10B050856</name>
</gene>
<dbReference type="Proteomes" id="UP000596742">
    <property type="component" value="Unassembled WGS sequence"/>
</dbReference>
<evidence type="ECO:0000313" key="3">
    <source>
        <dbReference type="Proteomes" id="UP000596742"/>
    </source>
</evidence>
<keyword evidence="3" id="KW-1185">Reference proteome</keyword>
<proteinExistence type="predicted"/>
<name>A0A8B6DRP0_MYTGA</name>
<dbReference type="PANTHER" id="PTHR47331:SF6">
    <property type="entry name" value="DOUBLECORTIN DOMAIN-CONTAINING PROTEIN"/>
    <property type="match status" value="1"/>
</dbReference>
<dbReference type="Pfam" id="PF18701">
    <property type="entry name" value="DUF5641"/>
    <property type="match status" value="1"/>
</dbReference>
<protein>
    <recommendedName>
        <fullName evidence="1">DUF5641 domain-containing protein</fullName>
    </recommendedName>
</protein>
<organism evidence="2 3">
    <name type="scientific">Mytilus galloprovincialis</name>
    <name type="common">Mediterranean mussel</name>
    <dbReference type="NCBI Taxonomy" id="29158"/>
    <lineage>
        <taxon>Eukaryota</taxon>
        <taxon>Metazoa</taxon>
        <taxon>Spiralia</taxon>
        <taxon>Lophotrochozoa</taxon>
        <taxon>Mollusca</taxon>
        <taxon>Bivalvia</taxon>
        <taxon>Autobranchia</taxon>
        <taxon>Pteriomorphia</taxon>
        <taxon>Mytilida</taxon>
        <taxon>Mytiloidea</taxon>
        <taxon>Mytilidae</taxon>
        <taxon>Mytilinae</taxon>
        <taxon>Mytilus</taxon>
    </lineage>
</organism>